<evidence type="ECO:0000313" key="1">
    <source>
        <dbReference type="EMBL" id="MBD8027392.1"/>
    </source>
</evidence>
<protein>
    <recommendedName>
        <fullName evidence="3">BioF2-like acetyltransferase domain-containing protein</fullName>
    </recommendedName>
</protein>
<gene>
    <name evidence="1" type="ORF">H9636_12080</name>
</gene>
<dbReference type="SUPFAM" id="SSF55729">
    <property type="entry name" value="Acyl-CoA N-acyltransferases (Nat)"/>
    <property type="match status" value="1"/>
</dbReference>
<dbReference type="InterPro" id="IPR050644">
    <property type="entry name" value="PG_Glycine_Bridge_Synth"/>
</dbReference>
<name>A0ABR8XDR7_9BACL</name>
<dbReference type="InterPro" id="IPR016181">
    <property type="entry name" value="Acyl_CoA_acyltransferase"/>
</dbReference>
<proteinExistence type="predicted"/>
<dbReference type="EMBL" id="JACSQA010000018">
    <property type="protein sequence ID" value="MBD8027392.1"/>
    <property type="molecule type" value="Genomic_DNA"/>
</dbReference>
<evidence type="ECO:0008006" key="3">
    <source>
        <dbReference type="Google" id="ProtNLM"/>
    </source>
</evidence>
<organism evidence="1 2">
    <name type="scientific">Ureibacillus galli</name>
    <dbReference type="NCBI Taxonomy" id="2762222"/>
    <lineage>
        <taxon>Bacteria</taxon>
        <taxon>Bacillati</taxon>
        <taxon>Bacillota</taxon>
        <taxon>Bacilli</taxon>
        <taxon>Bacillales</taxon>
        <taxon>Caryophanaceae</taxon>
        <taxon>Ureibacillus</taxon>
    </lineage>
</organism>
<keyword evidence="2" id="KW-1185">Reference proteome</keyword>
<dbReference type="Proteomes" id="UP000640930">
    <property type="component" value="Unassembled WGS sequence"/>
</dbReference>
<dbReference type="Gene3D" id="3.40.630.30">
    <property type="match status" value="1"/>
</dbReference>
<dbReference type="RefSeq" id="WP_191707831.1">
    <property type="nucleotide sequence ID" value="NZ_JACSQA010000018.1"/>
</dbReference>
<sequence>MLQISRKYFALPLNHVYFQESKGDSRFDPKLIRYTHLLKPSRQLQGQKTVHIDLQKDEQRLLNSMSTDIQNEVQDMQEKNWNISIIDNVKDSDIHDFKQFYNLNRKKEGGSKINNFDIQTLKLLRDKGGLHITKLENERNETICYRVYVINGEMAMSLYDCSQARRTDDYANAFLIWENIKHFRRLGYKVFDFGDIKGEKQLQQLKVNYGGTIVTVFSGFISKTFISTMLLQLHWWRGMKGTSYE</sequence>
<comment type="caution">
    <text evidence="1">The sequence shown here is derived from an EMBL/GenBank/DDBJ whole genome shotgun (WGS) entry which is preliminary data.</text>
</comment>
<dbReference type="PANTHER" id="PTHR36174:SF1">
    <property type="entry name" value="LIPID II:GLYCINE GLYCYLTRANSFERASE"/>
    <property type="match status" value="1"/>
</dbReference>
<accession>A0ABR8XDR7</accession>
<reference evidence="1 2" key="1">
    <citation type="submission" date="2020-08" db="EMBL/GenBank/DDBJ databases">
        <title>A Genomic Blueprint of the Chicken Gut Microbiome.</title>
        <authorList>
            <person name="Gilroy R."/>
            <person name="Ravi A."/>
            <person name="Getino M."/>
            <person name="Pursley I."/>
            <person name="Horton D.L."/>
            <person name="Alikhan N.-F."/>
            <person name="Baker D."/>
            <person name="Gharbi K."/>
            <person name="Hall N."/>
            <person name="Watson M."/>
            <person name="Adriaenssens E.M."/>
            <person name="Foster-Nyarko E."/>
            <person name="Jarju S."/>
            <person name="Secka A."/>
            <person name="Antonio M."/>
            <person name="Oren A."/>
            <person name="Chaudhuri R."/>
            <person name="La Ragione R.M."/>
            <person name="Hildebrand F."/>
            <person name="Pallen M.J."/>
        </authorList>
    </citation>
    <scope>NUCLEOTIDE SEQUENCE [LARGE SCALE GENOMIC DNA]</scope>
    <source>
        <strain evidence="1 2">Re31</strain>
    </source>
</reference>
<dbReference type="PANTHER" id="PTHR36174">
    <property type="entry name" value="LIPID II:GLYCINE GLYCYLTRANSFERASE"/>
    <property type="match status" value="1"/>
</dbReference>
<evidence type="ECO:0000313" key="2">
    <source>
        <dbReference type="Proteomes" id="UP000640930"/>
    </source>
</evidence>